<gene>
    <name evidence="3" type="ORF">GWK48_10555</name>
</gene>
<dbReference type="OrthoDB" id="42533at2157"/>
<accession>A0A6N0P0G8</accession>
<keyword evidence="1" id="KW-0051">Antiviral defense</keyword>
<dbReference type="Pfam" id="PF03787">
    <property type="entry name" value="RAMPs"/>
    <property type="match status" value="1"/>
</dbReference>
<dbReference type="GeneID" id="55642388"/>
<dbReference type="RefSeq" id="WP_174632110.1">
    <property type="nucleotide sequence ID" value="NZ_CP049074.1"/>
</dbReference>
<proteinExistence type="predicted"/>
<reference evidence="3 4" key="1">
    <citation type="submission" date="2020-02" db="EMBL/GenBank/DDBJ databases">
        <title>Comparative genome analysis reveals the metabolism and evolution of the thermophilic archaeal genus Metallosphaera.</title>
        <authorList>
            <person name="Jiang C."/>
        </authorList>
    </citation>
    <scope>NUCLEOTIDE SEQUENCE [LARGE SCALE GENOMIC DNA]</scope>
    <source>
        <strain evidence="3 4">Ric-A</strain>
    </source>
</reference>
<sequence>MIKVEVIFKSLSALTIAGGSKVGAVDVPFNELGIPPSSVKGALRTAVSRYTPSNFTACSEVNPDMMRSKHASGPCDVCKLFGYPGSGESCFYVEVEGVQLEKYLLTRVAIEDKTQKAKEGSLFTQEVLRPGFQFKATLNYTCEDPRLFKLLLYSLLSLRLWRFGRNGMVDLKVTNPEQICKSTSCDNELKTVLSSLSNFLWGD</sequence>
<dbReference type="AlphaFoldDB" id="A0A6N0P0G8"/>
<name>A0A6N0P0G8_9CREN</name>
<dbReference type="GO" id="GO:0051607">
    <property type="term" value="P:defense response to virus"/>
    <property type="evidence" value="ECO:0007669"/>
    <property type="project" value="UniProtKB-KW"/>
</dbReference>
<evidence type="ECO:0000256" key="1">
    <source>
        <dbReference type="ARBA" id="ARBA00023118"/>
    </source>
</evidence>
<organism evidence="3 4">
    <name type="scientific">Metallosphaera tengchongensis</name>
    <dbReference type="NCBI Taxonomy" id="1532350"/>
    <lineage>
        <taxon>Archaea</taxon>
        <taxon>Thermoproteota</taxon>
        <taxon>Thermoprotei</taxon>
        <taxon>Sulfolobales</taxon>
        <taxon>Sulfolobaceae</taxon>
        <taxon>Metallosphaera</taxon>
    </lineage>
</organism>
<dbReference type="KEGG" id="mten:GWK48_10555"/>
<keyword evidence="4" id="KW-1185">Reference proteome</keyword>
<dbReference type="CDD" id="cd09726">
    <property type="entry name" value="RAMP_I_III"/>
    <property type="match status" value="1"/>
</dbReference>
<dbReference type="EMBL" id="CP049074">
    <property type="protein sequence ID" value="QKR00770.1"/>
    <property type="molecule type" value="Genomic_DNA"/>
</dbReference>
<evidence type="ECO:0000313" key="4">
    <source>
        <dbReference type="Proteomes" id="UP000509301"/>
    </source>
</evidence>
<evidence type="ECO:0000313" key="3">
    <source>
        <dbReference type="EMBL" id="QKR00770.1"/>
    </source>
</evidence>
<feature type="domain" description="CRISPR type III-associated protein" evidence="2">
    <location>
        <begin position="9"/>
        <end position="158"/>
    </location>
</feature>
<dbReference type="Proteomes" id="UP000509301">
    <property type="component" value="Chromosome"/>
</dbReference>
<dbReference type="InterPro" id="IPR005537">
    <property type="entry name" value="RAMP_III_fam"/>
</dbReference>
<protein>
    <recommendedName>
        <fullName evidence="2">CRISPR type III-associated protein domain-containing protein</fullName>
    </recommendedName>
</protein>
<evidence type="ECO:0000259" key="2">
    <source>
        <dbReference type="Pfam" id="PF03787"/>
    </source>
</evidence>